<organism evidence="3">
    <name type="scientific">Sesamum radiatum</name>
    <name type="common">Black benniseed</name>
    <dbReference type="NCBI Taxonomy" id="300843"/>
    <lineage>
        <taxon>Eukaryota</taxon>
        <taxon>Viridiplantae</taxon>
        <taxon>Streptophyta</taxon>
        <taxon>Embryophyta</taxon>
        <taxon>Tracheophyta</taxon>
        <taxon>Spermatophyta</taxon>
        <taxon>Magnoliopsida</taxon>
        <taxon>eudicotyledons</taxon>
        <taxon>Gunneridae</taxon>
        <taxon>Pentapetalae</taxon>
        <taxon>asterids</taxon>
        <taxon>lamiids</taxon>
        <taxon>Lamiales</taxon>
        <taxon>Pedaliaceae</taxon>
        <taxon>Sesamum</taxon>
    </lineage>
</organism>
<evidence type="ECO:0000313" key="3">
    <source>
        <dbReference type="EMBL" id="KAL0408774.1"/>
    </source>
</evidence>
<name>A0AAW2TVP0_SESRA</name>
<dbReference type="GO" id="GO:0003676">
    <property type="term" value="F:nucleic acid binding"/>
    <property type="evidence" value="ECO:0007669"/>
    <property type="project" value="InterPro"/>
</dbReference>
<dbReference type="InterPro" id="IPR026960">
    <property type="entry name" value="RVT-Znf"/>
</dbReference>
<dbReference type="CDD" id="cd06222">
    <property type="entry name" value="RNase_H_like"/>
    <property type="match status" value="1"/>
</dbReference>
<comment type="caution">
    <text evidence="3">The sequence shown here is derived from an EMBL/GenBank/DDBJ whole genome shotgun (WGS) entry which is preliminary data.</text>
</comment>
<gene>
    <name evidence="3" type="ORF">Sradi_1811800</name>
</gene>
<reference evidence="3" key="2">
    <citation type="journal article" date="2024" name="Plant">
        <title>Genomic evolution and insights into agronomic trait innovations of Sesamum species.</title>
        <authorList>
            <person name="Miao H."/>
            <person name="Wang L."/>
            <person name="Qu L."/>
            <person name="Liu H."/>
            <person name="Sun Y."/>
            <person name="Le M."/>
            <person name="Wang Q."/>
            <person name="Wei S."/>
            <person name="Zheng Y."/>
            <person name="Lin W."/>
            <person name="Duan Y."/>
            <person name="Cao H."/>
            <person name="Xiong S."/>
            <person name="Wang X."/>
            <person name="Wei L."/>
            <person name="Li C."/>
            <person name="Ma Q."/>
            <person name="Ju M."/>
            <person name="Zhao R."/>
            <person name="Li G."/>
            <person name="Mu C."/>
            <person name="Tian Q."/>
            <person name="Mei H."/>
            <person name="Zhang T."/>
            <person name="Gao T."/>
            <person name="Zhang H."/>
        </authorList>
    </citation>
    <scope>NUCLEOTIDE SEQUENCE</scope>
    <source>
        <strain evidence="3">G02</strain>
    </source>
</reference>
<dbReference type="AlphaFoldDB" id="A0AAW2TVP0"/>
<dbReference type="Pfam" id="PF13966">
    <property type="entry name" value="zf-RVT"/>
    <property type="match status" value="1"/>
</dbReference>
<dbReference type="InterPro" id="IPR036397">
    <property type="entry name" value="RNaseH_sf"/>
</dbReference>
<dbReference type="PANTHER" id="PTHR47074:SF21">
    <property type="entry name" value="RNASE H TYPE-1 DOMAIN-CONTAINING PROTEIN"/>
    <property type="match status" value="1"/>
</dbReference>
<evidence type="ECO:0008006" key="4">
    <source>
        <dbReference type="Google" id="ProtNLM"/>
    </source>
</evidence>
<dbReference type="InterPro" id="IPR052929">
    <property type="entry name" value="RNase_H-like_EbsB-rel"/>
</dbReference>
<dbReference type="Pfam" id="PF13456">
    <property type="entry name" value="RVT_3"/>
    <property type="match status" value="1"/>
</dbReference>
<evidence type="ECO:0000259" key="2">
    <source>
        <dbReference type="Pfam" id="PF13966"/>
    </source>
</evidence>
<dbReference type="InterPro" id="IPR044730">
    <property type="entry name" value="RNase_H-like_dom_plant"/>
</dbReference>
<sequence length="512" mass="57988">MCSSKLDGGLGFRHLEAFNLALLAKQLWRLLVRPECLVCKVLKAKYFPRHHLFEAQVGNRPSYTWRSIIAARDLLHYGCRWRIGSGHSVDVWKDPWIPRAPSLRILTPNVHNFQNLRVCDLIVDSTKEWNIDLLHSLFWAEDYEVIQQIPLSFSPEPDRLIWHFSSNGLFSVKSAYHLAFSAAFPASSSADRHCSHKLWKAIWQAKVPNKVKVFSWRAIRNILPSGFNLQKKLNQSDFECPFCGDEKETILHTLQSCSFARQVWALSNFRRSLLGVPISSVEEWFQSLLLKLSSADIDLVLMVCWVIWWSRNLKALNKAFLFPQQVWDFAKSYLSAFELACSSQLPKRLQQHSPWIPPPVGAVKINFDGAILDNGEALGLGVVARDSSGTCLFWRSVRISRKGPAIIAEALAAREAIILARRHLWQRVIVEGDCATLMEKLAADTLDQSVIRPLLFYFKTFAAELNSVSCSLVLRSSNSVADRLAKLAVNLEGNVSVIPLELNSLLFGDLPV</sequence>
<dbReference type="SUPFAM" id="SSF53098">
    <property type="entry name" value="Ribonuclease H-like"/>
    <property type="match status" value="1"/>
</dbReference>
<dbReference type="PANTHER" id="PTHR47074">
    <property type="entry name" value="BNAC02G40300D PROTEIN"/>
    <property type="match status" value="1"/>
</dbReference>
<dbReference type="InterPro" id="IPR002156">
    <property type="entry name" value="RNaseH_domain"/>
</dbReference>
<feature type="domain" description="Reverse transcriptase zinc-binding" evidence="2">
    <location>
        <begin position="170"/>
        <end position="264"/>
    </location>
</feature>
<feature type="domain" description="RNase H type-1" evidence="1">
    <location>
        <begin position="366"/>
        <end position="488"/>
    </location>
</feature>
<proteinExistence type="predicted"/>
<reference evidence="3" key="1">
    <citation type="submission" date="2020-06" db="EMBL/GenBank/DDBJ databases">
        <authorList>
            <person name="Li T."/>
            <person name="Hu X."/>
            <person name="Zhang T."/>
            <person name="Song X."/>
            <person name="Zhang H."/>
            <person name="Dai N."/>
            <person name="Sheng W."/>
            <person name="Hou X."/>
            <person name="Wei L."/>
        </authorList>
    </citation>
    <scope>NUCLEOTIDE SEQUENCE</scope>
    <source>
        <strain evidence="3">G02</strain>
        <tissue evidence="3">Leaf</tissue>
    </source>
</reference>
<accession>A0AAW2TVP0</accession>
<dbReference type="InterPro" id="IPR012337">
    <property type="entry name" value="RNaseH-like_sf"/>
</dbReference>
<dbReference type="GO" id="GO:0004523">
    <property type="term" value="F:RNA-DNA hybrid ribonuclease activity"/>
    <property type="evidence" value="ECO:0007669"/>
    <property type="project" value="InterPro"/>
</dbReference>
<dbReference type="Gene3D" id="3.30.420.10">
    <property type="entry name" value="Ribonuclease H-like superfamily/Ribonuclease H"/>
    <property type="match status" value="1"/>
</dbReference>
<dbReference type="EMBL" id="JACGWJ010000007">
    <property type="protein sequence ID" value="KAL0408774.1"/>
    <property type="molecule type" value="Genomic_DNA"/>
</dbReference>
<protein>
    <recommendedName>
        <fullName evidence="4">Reverse transcriptase zinc-binding domain-containing protein</fullName>
    </recommendedName>
</protein>
<evidence type="ECO:0000259" key="1">
    <source>
        <dbReference type="Pfam" id="PF13456"/>
    </source>
</evidence>